<accession>A0A9W6LBV7</accession>
<dbReference type="PANTHER" id="PTHR40663">
    <property type="match status" value="1"/>
</dbReference>
<dbReference type="AlphaFoldDB" id="A0A9W6LBV7"/>
<evidence type="ECO:0000313" key="4">
    <source>
        <dbReference type="Proteomes" id="UP001144352"/>
    </source>
</evidence>
<dbReference type="EMBL" id="BSDS01000001">
    <property type="protein sequence ID" value="GLI38278.1"/>
    <property type="molecule type" value="Genomic_DNA"/>
</dbReference>
<dbReference type="InterPro" id="IPR038767">
    <property type="entry name" value="PF0610-like"/>
</dbReference>
<dbReference type="RefSeq" id="WP_214187651.1">
    <property type="nucleotide sequence ID" value="NZ_BSDS01000001.1"/>
</dbReference>
<name>A0A9W6LBV7_9BACT</name>
<dbReference type="Pfam" id="PF21476">
    <property type="entry name" value="PF0610-like_N"/>
    <property type="match status" value="1"/>
</dbReference>
<proteinExistence type="predicted"/>
<evidence type="ECO:0000259" key="2">
    <source>
        <dbReference type="Pfam" id="PF23470"/>
    </source>
</evidence>
<dbReference type="PANTHER" id="PTHR40663:SF2">
    <property type="entry name" value="TRANSCRIPTIONAL REGULATOR"/>
    <property type="match status" value="1"/>
</dbReference>
<reference evidence="3" key="1">
    <citation type="submission" date="2022-12" db="EMBL/GenBank/DDBJ databases">
        <title>Reference genome sequencing for broad-spectrum identification of bacterial and archaeal isolates by mass spectrometry.</title>
        <authorList>
            <person name="Sekiguchi Y."/>
            <person name="Tourlousse D.M."/>
        </authorList>
    </citation>
    <scope>NUCLEOTIDE SEQUENCE</scope>
    <source>
        <strain evidence="3">H2</strain>
    </source>
</reference>
<protein>
    <submittedName>
        <fullName evidence="3">Transcriptional regulator</fullName>
    </submittedName>
</protein>
<dbReference type="InterPro" id="IPR036390">
    <property type="entry name" value="WH_DNA-bd_sf"/>
</dbReference>
<keyword evidence="4" id="KW-1185">Reference proteome</keyword>
<dbReference type="InterPro" id="IPR057022">
    <property type="entry name" value="PF0610-like_Zn_ribbon_C"/>
</dbReference>
<evidence type="ECO:0000313" key="3">
    <source>
        <dbReference type="EMBL" id="GLI38278.1"/>
    </source>
</evidence>
<dbReference type="SUPFAM" id="SSF46785">
    <property type="entry name" value="Winged helix' DNA-binding domain"/>
    <property type="match status" value="1"/>
</dbReference>
<dbReference type="Pfam" id="PF23470">
    <property type="entry name" value="Zn_ribbon_PF0610"/>
    <property type="match status" value="1"/>
</dbReference>
<dbReference type="Proteomes" id="UP001144352">
    <property type="component" value="Unassembled WGS sequence"/>
</dbReference>
<sequence>MKQRPRKPAVPRPAQETARHAVMELIRDHPLSAREISSQAHLAEKEVYSHLEHIRLSIHATGGYLEVTPAECRACGFIFAKRDRLTPPGKCPVCRDEFIFEPLFAIRQRQGHGQE</sequence>
<feature type="domain" description="PF0610-like rubredoxin-like zinc beta-ribbon C-terminal" evidence="2">
    <location>
        <begin position="69"/>
        <end position="107"/>
    </location>
</feature>
<gene>
    <name evidence="3" type="ORF">GHYDROH2_17790</name>
</gene>
<evidence type="ECO:0000259" key="1">
    <source>
        <dbReference type="Pfam" id="PF21476"/>
    </source>
</evidence>
<feature type="domain" description="PF0610-like winged HTH N-terminal" evidence="1">
    <location>
        <begin position="17"/>
        <end position="62"/>
    </location>
</feature>
<comment type="caution">
    <text evidence="3">The sequence shown here is derived from an EMBL/GenBank/DDBJ whole genome shotgun (WGS) entry which is preliminary data.</text>
</comment>
<organism evidence="3 4">
    <name type="scientific">Geobacter hydrogenophilus</name>
    <dbReference type="NCBI Taxonomy" id="40983"/>
    <lineage>
        <taxon>Bacteria</taxon>
        <taxon>Pseudomonadati</taxon>
        <taxon>Thermodesulfobacteriota</taxon>
        <taxon>Desulfuromonadia</taxon>
        <taxon>Geobacterales</taxon>
        <taxon>Geobacteraceae</taxon>
        <taxon>Geobacter</taxon>
    </lineage>
</organism>
<dbReference type="InterPro" id="IPR049159">
    <property type="entry name" value="PF0610-like_wHTH_N"/>
</dbReference>